<dbReference type="SUPFAM" id="SSF52540">
    <property type="entry name" value="P-loop containing nucleoside triphosphate hydrolases"/>
    <property type="match status" value="1"/>
</dbReference>
<protein>
    <recommendedName>
        <fullName evidence="3">Nephrocystin 3-like N-terminal domain-containing protein</fullName>
    </recommendedName>
</protein>
<comment type="caution">
    <text evidence="4">The sequence shown here is derived from an EMBL/GenBank/DDBJ whole genome shotgun (WGS) entry which is preliminary data.</text>
</comment>
<feature type="compositionally biased region" description="Polar residues" evidence="2">
    <location>
        <begin position="42"/>
        <end position="51"/>
    </location>
</feature>
<feature type="compositionally biased region" description="Basic and acidic residues" evidence="2">
    <location>
        <begin position="27"/>
        <end position="41"/>
    </location>
</feature>
<gene>
    <name evidence="4" type="ORF">Agub_g6254</name>
</gene>
<feature type="non-terminal residue" evidence="4">
    <location>
        <position position="1528"/>
    </location>
</feature>
<dbReference type="Pfam" id="PF24883">
    <property type="entry name" value="NPHP3_N"/>
    <property type="match status" value="1"/>
</dbReference>
<feature type="region of interest" description="Disordered" evidence="2">
    <location>
        <begin position="422"/>
        <end position="472"/>
    </location>
</feature>
<evidence type="ECO:0000259" key="3">
    <source>
        <dbReference type="Pfam" id="PF24883"/>
    </source>
</evidence>
<proteinExistence type="predicted"/>
<organism evidence="4 5">
    <name type="scientific">Astrephomene gubernaculifera</name>
    <dbReference type="NCBI Taxonomy" id="47775"/>
    <lineage>
        <taxon>Eukaryota</taxon>
        <taxon>Viridiplantae</taxon>
        <taxon>Chlorophyta</taxon>
        <taxon>core chlorophytes</taxon>
        <taxon>Chlorophyceae</taxon>
        <taxon>CS clade</taxon>
        <taxon>Chlamydomonadales</taxon>
        <taxon>Astrephomenaceae</taxon>
        <taxon>Astrephomene</taxon>
    </lineage>
</organism>
<feature type="region of interest" description="Disordered" evidence="2">
    <location>
        <begin position="1"/>
        <end position="64"/>
    </location>
</feature>
<accession>A0AAD3DNK0</accession>
<feature type="region of interest" description="Disordered" evidence="2">
    <location>
        <begin position="298"/>
        <end position="324"/>
    </location>
</feature>
<sequence>MGCAASAAARTQVDPKPFENAHAGTASEKEKAKTRRCHDSQQAENITTTQVGGIIGRDKSLDTSEKLGKAVPIAELTTVQTFDLRSVHSIVERRKSSPEHEQVRGYASSPLPAPLPGAPRDALPDHPAHSPPRPQPSRLSPRHGSSLPVNHPSSPLLVPRLASAGFSDASPQPQQPPASALSLRPISPPLTRTSIGEAHPPARTQASRALPAVDPDGPASSPLLTSALPPVDYSSRRAGRPPSMGGFPTGASRGSADGSAFFFPARRSTPGEGGLLASAGKRSSADGNLGSLGTQAGWTTTTTDAAGAPTAGLSGQQYQQQPPHSPSQLLLIQRVTGSGGSATPLHRGSSPGFVSSGGGGGGGGMMPRMGSRDAVAAAAAGSGVAGAAGAQHSTPLASLSCSRPLEDEDLAAEEAELVRLSEEGRGVGRAPTLLGSGGGGGGGGGGAARGGRTGSSGGGGGGAGPASSLHAGAASVPPMRLESLSADVQQQMGLGKEDAGAAGGGGGGGGGGGVSMQAGGQLLLGKPLMAHGMLPYNRRSADGYTGTSIALGAKGLPPVKPNGHRSIGMRTDVNFGTLVRDVATPLVRGWRGSQLAALPTHNEVLEDVSYDSSNGPAPLRAPRRASAPYGAASATAGAAAAGGCTHAAAAGEAEAGLHGPHAQAGSQQRPVVTAGGSDTDAGRASRRPPKRNGKEWDAKGARWRRASAFESSAHCAISLRFLRRLLSQHVVPLAQRLKLPLMQVTTAMVNELVVKQLTREEQCRLVDVPGLVPMEDVGQPDYFISHAWSNPFAHLVQCVCDHLSAALDSTRVWIDIAAVNQHPSEQQQDDLANLRNAISKSKATLMCLDVTGAPLQRVWCLYECDNTITLHGPDRLVLLTPDFSVKDMASVFKSINVLEAGAYKQSDKDKILDDIISHHGSPAAFDTKLKLLFLLEPLDMQPELESLLEGTGGAQEYDFSPLQMWLTSPRSPQVCVVSGPAGSGKSTVSAALCWDEEAQRRRLKAMAAGHLRASSSAASATTATPATTTATATPADPTSSSLPTQPQAPSSSQSDPRVTDPGSTAAHLGRQISTLVVSGGGGAYGSNGNNGTPLVHAYHFCKYSDVRRQSPIRIVKTLAYQLAQRLPLLRSYYAGLDLGQVQQLHLASTAFRLLLLKPLTTLLPRDEQVVLLIDAVDEADTPSQLPLDNPVLQLMLHQLSCLPRNVRLITSTRSAPHLLAPLRRKFNGALELTPSMVRKHETTLTQLKRRLAVRFGAEAAGALVAAGGGESNLVYYSVVMLLEPPLGGQQKEGGEEEEGGQAPRSLGECYGAVFGAAWPRLTAAQRAEVIKVLQVLMAAREPLQLSMLAGLGLEHVLQLLPGWGTLLYEREYKVYTLHKSLHDWLSDPAAAGEFHADPRVGHATLGRYLFNAALPLPQYGAKYLVSHLLASGEQLRELLDQAVTDLDHLEAVCRVGYVFRLHAELVSAPEPKSRAVADVARWLGLNSHVLWAHPSAVVQLANQAPNTSAFMAALRRPRRSSTINTEIV</sequence>
<feature type="domain" description="Nephrocystin 3-like N-terminal" evidence="3">
    <location>
        <begin position="1096"/>
        <end position="1213"/>
    </location>
</feature>
<dbReference type="InterPro" id="IPR056884">
    <property type="entry name" value="NPHP3-like_N"/>
</dbReference>
<feature type="compositionally biased region" description="Gly residues" evidence="2">
    <location>
        <begin position="435"/>
        <end position="464"/>
    </location>
</feature>
<dbReference type="PANTHER" id="PTHR10039">
    <property type="entry name" value="AMELOGENIN"/>
    <property type="match status" value="1"/>
</dbReference>
<keyword evidence="1" id="KW-0677">Repeat</keyword>
<evidence type="ECO:0000256" key="2">
    <source>
        <dbReference type="SAM" id="MobiDB-lite"/>
    </source>
</evidence>
<feature type="region of interest" description="Disordered" evidence="2">
    <location>
        <begin position="91"/>
        <end position="267"/>
    </location>
</feature>
<reference evidence="4 5" key="1">
    <citation type="journal article" date="2021" name="Sci. Rep.">
        <title>Genome sequencing of the multicellular alga Astrephomene provides insights into convergent evolution of germ-soma differentiation.</title>
        <authorList>
            <person name="Yamashita S."/>
            <person name="Yamamoto K."/>
            <person name="Matsuzaki R."/>
            <person name="Suzuki S."/>
            <person name="Yamaguchi H."/>
            <person name="Hirooka S."/>
            <person name="Minakuchi Y."/>
            <person name="Miyagishima S."/>
            <person name="Kawachi M."/>
            <person name="Toyoda A."/>
            <person name="Nozaki H."/>
        </authorList>
    </citation>
    <scope>NUCLEOTIDE SEQUENCE [LARGE SCALE GENOMIC DNA]</scope>
    <source>
        <strain evidence="4 5">NIES-4017</strain>
    </source>
</reference>
<name>A0AAD3DNK0_9CHLO</name>
<evidence type="ECO:0000313" key="4">
    <source>
        <dbReference type="EMBL" id="GFR44908.1"/>
    </source>
</evidence>
<feature type="compositionally biased region" description="Gly residues" evidence="2">
    <location>
        <begin position="355"/>
        <end position="365"/>
    </location>
</feature>
<dbReference type="Proteomes" id="UP001054857">
    <property type="component" value="Unassembled WGS sequence"/>
</dbReference>
<dbReference type="EMBL" id="BMAR01000008">
    <property type="protein sequence ID" value="GFR44908.1"/>
    <property type="molecule type" value="Genomic_DNA"/>
</dbReference>
<dbReference type="InterPro" id="IPR027417">
    <property type="entry name" value="P-loop_NTPase"/>
</dbReference>
<evidence type="ECO:0000256" key="1">
    <source>
        <dbReference type="ARBA" id="ARBA00022737"/>
    </source>
</evidence>
<feature type="compositionally biased region" description="Low complexity" evidence="2">
    <location>
        <begin position="1014"/>
        <end position="1056"/>
    </location>
</feature>
<feature type="compositionally biased region" description="Basic and acidic residues" evidence="2">
    <location>
        <begin position="91"/>
        <end position="103"/>
    </location>
</feature>
<feature type="region of interest" description="Disordered" evidence="2">
    <location>
        <begin position="338"/>
        <end position="368"/>
    </location>
</feature>
<feature type="region of interest" description="Disordered" evidence="2">
    <location>
        <begin position="657"/>
        <end position="700"/>
    </location>
</feature>
<feature type="region of interest" description="Disordered" evidence="2">
    <location>
        <begin position="272"/>
        <end position="291"/>
    </location>
</feature>
<keyword evidence="5" id="KW-1185">Reference proteome</keyword>
<feature type="compositionally biased region" description="Low complexity" evidence="2">
    <location>
        <begin position="169"/>
        <end position="183"/>
    </location>
</feature>
<feature type="region of interest" description="Disordered" evidence="2">
    <location>
        <begin position="1014"/>
        <end position="1065"/>
    </location>
</feature>
<evidence type="ECO:0000313" key="5">
    <source>
        <dbReference type="Proteomes" id="UP001054857"/>
    </source>
</evidence>